<dbReference type="EC" id="3.1.1.11" evidence="5"/>
<dbReference type="KEGG" id="sind:105176072"/>
<dbReference type="GO" id="GO:0042545">
    <property type="term" value="P:cell wall modification"/>
    <property type="evidence" value="ECO:0007669"/>
    <property type="project" value="InterPro"/>
</dbReference>
<dbReference type="InParanoid" id="A0A6I9UFC9"/>
<dbReference type="GeneID" id="105176072"/>
<dbReference type="AlphaFoldDB" id="A0A6I9UFC9"/>
<feature type="signal peptide" evidence="15">
    <location>
        <begin position="1"/>
        <end position="21"/>
    </location>
</feature>
<feature type="chain" id="PRO_5026726276" description="pectinesterase" evidence="15">
    <location>
        <begin position="22"/>
        <end position="537"/>
    </location>
</feature>
<sequence>MFALLSIALLSLLLLFNLSSASYQPQLATIPPSGHDNIHMACKASRDPPTCQASILHSNHVLPNATLLQVIQSALWVSSRNLNKGRKLVHDILEASAGNQNRSNVAKVCAEVLYYSKYRTNMTAQALSRRKIKDARAWMSAALGYQYACWGGLKHVNDSSLVGKTMAFLHSYLIPSSSNALGMIVNYDLFGDQTGLWGLPKTERDGFWESGSFSSRSNPSGGVPTGLIANVTVCKGGHGCDYESVQQAVNAAPDKSNKQFVIFIKSGVYEETVRVPMGKRNVVFLGDGIGRTVITGSMNVGQPGMNTYNSATVGVVGDRFMASGVTFQNTAGPNANQAVAFRSDSDLSVIENCEFIGNQDTLHANSLRQYYKSCNIRGNIDFIFGNSAAFFQDCVILVEPGKSTQNKVVTASGRNDPAQSTGFVFQNCVINSTDAYMDLYHGKTDMHKNYLGRPWKEYSRTVFMHCTIGDLIAADGWMPWSGDFALKTLYFGELENTGPGSDTSKRVSWSSQIPPQHASSYSVQNFIQGDQWIPRSS</sequence>
<protein>
    <recommendedName>
        <fullName evidence="5">pectinesterase</fullName>
        <ecNumber evidence="5">3.1.1.11</ecNumber>
    </recommendedName>
</protein>
<keyword evidence="11" id="KW-0325">Glycoprotein</keyword>
<comment type="similarity">
    <text evidence="4">In the C-terminal section; belongs to the pectinesterase family.</text>
</comment>
<dbReference type="GO" id="GO:0004857">
    <property type="term" value="F:enzyme inhibitor activity"/>
    <property type="evidence" value="ECO:0007669"/>
    <property type="project" value="InterPro"/>
</dbReference>
<dbReference type="FunFam" id="1.20.140.40:FF:000021">
    <property type="entry name" value="Probable pectinesterase/pectinesterase inhibitor 51"/>
    <property type="match status" value="1"/>
</dbReference>
<dbReference type="FunFam" id="2.160.20.10:FF:000029">
    <property type="entry name" value="Pectinesterase 4"/>
    <property type="match status" value="1"/>
</dbReference>
<evidence type="ECO:0000256" key="2">
    <source>
        <dbReference type="ARBA" id="ARBA00005184"/>
    </source>
</evidence>
<dbReference type="InterPro" id="IPR012334">
    <property type="entry name" value="Pectin_lyas_fold"/>
</dbReference>
<reference evidence="18" key="1">
    <citation type="submission" date="2025-08" db="UniProtKB">
        <authorList>
            <consortium name="RefSeq"/>
        </authorList>
    </citation>
    <scope>IDENTIFICATION</scope>
</reference>
<dbReference type="InterPro" id="IPR035513">
    <property type="entry name" value="Invertase/methylesterase_inhib"/>
</dbReference>
<evidence type="ECO:0000256" key="5">
    <source>
        <dbReference type="ARBA" id="ARBA00013229"/>
    </source>
</evidence>
<feature type="domain" description="Pectinesterase inhibitor" evidence="16">
    <location>
        <begin position="33"/>
        <end position="183"/>
    </location>
</feature>
<keyword evidence="10" id="KW-1015">Disulfide bond</keyword>
<evidence type="ECO:0000256" key="15">
    <source>
        <dbReference type="SAM" id="SignalP"/>
    </source>
</evidence>
<evidence type="ECO:0000313" key="17">
    <source>
        <dbReference type="Proteomes" id="UP000504604"/>
    </source>
</evidence>
<organism evidence="17 18">
    <name type="scientific">Sesamum indicum</name>
    <name type="common">Oriental sesame</name>
    <name type="synonym">Sesamum orientale</name>
    <dbReference type="NCBI Taxonomy" id="4182"/>
    <lineage>
        <taxon>Eukaryota</taxon>
        <taxon>Viridiplantae</taxon>
        <taxon>Streptophyta</taxon>
        <taxon>Embryophyta</taxon>
        <taxon>Tracheophyta</taxon>
        <taxon>Spermatophyta</taxon>
        <taxon>Magnoliopsida</taxon>
        <taxon>eudicotyledons</taxon>
        <taxon>Gunneridae</taxon>
        <taxon>Pentapetalae</taxon>
        <taxon>asterids</taxon>
        <taxon>lamiids</taxon>
        <taxon>Lamiales</taxon>
        <taxon>Pedaliaceae</taxon>
        <taxon>Sesamum</taxon>
    </lineage>
</organism>
<keyword evidence="9" id="KW-0063">Aspartyl esterase</keyword>
<dbReference type="GO" id="GO:0045490">
    <property type="term" value="P:pectin catabolic process"/>
    <property type="evidence" value="ECO:0007669"/>
    <property type="project" value="UniProtKB-UniPathway"/>
</dbReference>
<dbReference type="InterPro" id="IPR006501">
    <property type="entry name" value="Pectinesterase_inhib_dom"/>
</dbReference>
<gene>
    <name evidence="18" type="primary">LOC105176072</name>
</gene>
<evidence type="ECO:0000256" key="13">
    <source>
        <dbReference type="ARBA" id="ARBA00047928"/>
    </source>
</evidence>
<dbReference type="Pfam" id="PF01095">
    <property type="entry name" value="Pectinesterase"/>
    <property type="match status" value="1"/>
</dbReference>
<evidence type="ECO:0000256" key="9">
    <source>
        <dbReference type="ARBA" id="ARBA00023085"/>
    </source>
</evidence>
<proteinExistence type="inferred from homology"/>
<comment type="similarity">
    <text evidence="3">In the N-terminal section; belongs to the PMEI family.</text>
</comment>
<dbReference type="Proteomes" id="UP000504604">
    <property type="component" value="Linkage group LG13"/>
</dbReference>
<dbReference type="SUPFAM" id="SSF101148">
    <property type="entry name" value="Plant invertase/pectin methylesterase inhibitor"/>
    <property type="match status" value="1"/>
</dbReference>
<evidence type="ECO:0000256" key="10">
    <source>
        <dbReference type="ARBA" id="ARBA00023157"/>
    </source>
</evidence>
<dbReference type="SUPFAM" id="SSF51126">
    <property type="entry name" value="Pectin lyase-like"/>
    <property type="match status" value="1"/>
</dbReference>
<evidence type="ECO:0000313" key="18">
    <source>
        <dbReference type="RefSeq" id="XP_011097056.1"/>
    </source>
</evidence>
<dbReference type="Gene3D" id="1.20.140.40">
    <property type="entry name" value="Invertase/pectin methylesterase inhibitor family protein"/>
    <property type="match status" value="1"/>
</dbReference>
<comment type="function">
    <text evidence="14">Acts in the modification of cell walls via demethylesterification of cell wall pectin.</text>
</comment>
<keyword evidence="8" id="KW-0378">Hydrolase</keyword>
<comment type="subcellular location">
    <subcellularLocation>
        <location evidence="1">Secreted</location>
        <location evidence="1">Cell wall</location>
    </subcellularLocation>
</comment>
<comment type="pathway">
    <text evidence="2">Glycan metabolism; pectin degradation; 2-dehydro-3-deoxy-D-gluconate from pectin: step 1/5.</text>
</comment>
<dbReference type="CDD" id="cd15798">
    <property type="entry name" value="PMEI-like_3"/>
    <property type="match status" value="1"/>
</dbReference>
<keyword evidence="12" id="KW-0961">Cell wall biogenesis/degradation</keyword>
<accession>A0A6I9UFC9</accession>
<evidence type="ECO:0000259" key="16">
    <source>
        <dbReference type="SMART" id="SM00856"/>
    </source>
</evidence>
<keyword evidence="17" id="KW-1185">Reference proteome</keyword>
<evidence type="ECO:0000256" key="7">
    <source>
        <dbReference type="ARBA" id="ARBA00022525"/>
    </source>
</evidence>
<evidence type="ECO:0000256" key="11">
    <source>
        <dbReference type="ARBA" id="ARBA00023180"/>
    </source>
</evidence>
<dbReference type="InterPro" id="IPR011050">
    <property type="entry name" value="Pectin_lyase_fold/virulence"/>
</dbReference>
<comment type="catalytic activity">
    <reaction evidence="13">
        <text>[(1-&gt;4)-alpha-D-galacturonosyl methyl ester](n) + n H2O = [(1-&gt;4)-alpha-D-galacturonosyl](n) + n methanol + n H(+)</text>
        <dbReference type="Rhea" id="RHEA:22380"/>
        <dbReference type="Rhea" id="RHEA-COMP:14570"/>
        <dbReference type="Rhea" id="RHEA-COMP:14573"/>
        <dbReference type="ChEBI" id="CHEBI:15377"/>
        <dbReference type="ChEBI" id="CHEBI:15378"/>
        <dbReference type="ChEBI" id="CHEBI:17790"/>
        <dbReference type="ChEBI" id="CHEBI:140522"/>
        <dbReference type="ChEBI" id="CHEBI:140523"/>
        <dbReference type="EC" id="3.1.1.11"/>
    </reaction>
</comment>
<evidence type="ECO:0000256" key="12">
    <source>
        <dbReference type="ARBA" id="ARBA00023316"/>
    </source>
</evidence>
<dbReference type="UniPathway" id="UPA00545">
    <property type="reaction ID" value="UER00823"/>
</dbReference>
<dbReference type="SMART" id="SM00856">
    <property type="entry name" value="PMEI"/>
    <property type="match status" value="1"/>
</dbReference>
<dbReference type="RefSeq" id="XP_011097056.1">
    <property type="nucleotide sequence ID" value="XM_011098754.2"/>
</dbReference>
<dbReference type="Gene3D" id="2.160.20.10">
    <property type="entry name" value="Single-stranded right-handed beta-helix, Pectin lyase-like"/>
    <property type="match status" value="1"/>
</dbReference>
<keyword evidence="7" id="KW-0964">Secreted</keyword>
<evidence type="ECO:0000256" key="4">
    <source>
        <dbReference type="ARBA" id="ARBA00007786"/>
    </source>
</evidence>
<keyword evidence="6" id="KW-0134">Cell wall</keyword>
<name>A0A6I9UFC9_SESIN</name>
<dbReference type="PANTHER" id="PTHR31707">
    <property type="entry name" value="PECTINESTERASE"/>
    <property type="match status" value="1"/>
</dbReference>
<dbReference type="FunCoup" id="A0A6I9UFC9">
    <property type="interactions" value="148"/>
</dbReference>
<dbReference type="OrthoDB" id="2019149at2759"/>
<evidence type="ECO:0000256" key="3">
    <source>
        <dbReference type="ARBA" id="ARBA00006027"/>
    </source>
</evidence>
<evidence type="ECO:0000256" key="8">
    <source>
        <dbReference type="ARBA" id="ARBA00022801"/>
    </source>
</evidence>
<keyword evidence="15" id="KW-0732">Signal</keyword>
<dbReference type="InterPro" id="IPR000070">
    <property type="entry name" value="Pectinesterase_cat"/>
</dbReference>
<dbReference type="Gramene" id="SIN_1002189.t">
    <property type="protein sequence ID" value="SIN_1002189.t"/>
    <property type="gene ID" value="SIN_1002189"/>
</dbReference>
<evidence type="ECO:0000256" key="6">
    <source>
        <dbReference type="ARBA" id="ARBA00022512"/>
    </source>
</evidence>
<dbReference type="NCBIfam" id="TIGR01614">
    <property type="entry name" value="PME_inhib"/>
    <property type="match status" value="1"/>
</dbReference>
<evidence type="ECO:0000256" key="14">
    <source>
        <dbReference type="ARBA" id="ARBA00057335"/>
    </source>
</evidence>
<dbReference type="Pfam" id="PF04043">
    <property type="entry name" value="PMEI"/>
    <property type="match status" value="1"/>
</dbReference>
<dbReference type="GO" id="GO:0030599">
    <property type="term" value="F:pectinesterase activity"/>
    <property type="evidence" value="ECO:0007669"/>
    <property type="project" value="UniProtKB-EC"/>
</dbReference>
<evidence type="ECO:0000256" key="1">
    <source>
        <dbReference type="ARBA" id="ARBA00004191"/>
    </source>
</evidence>